<dbReference type="RefSeq" id="WP_346138682.1">
    <property type="nucleotide sequence ID" value="NZ_BAAASE010000006.1"/>
</dbReference>
<protein>
    <recommendedName>
        <fullName evidence="3">Major tail protein</fullName>
    </recommendedName>
</protein>
<dbReference type="Proteomes" id="UP001499986">
    <property type="component" value="Unassembled WGS sequence"/>
</dbReference>
<proteinExistence type="predicted"/>
<comment type="caution">
    <text evidence="1">The sequence shown here is derived from an EMBL/GenBank/DDBJ whole genome shotgun (WGS) entry which is preliminary data.</text>
</comment>
<keyword evidence="2" id="KW-1185">Reference proteome</keyword>
<organism evidence="1 2">
    <name type="scientific">Streptomyces coeruleofuscus</name>
    <dbReference type="NCBI Taxonomy" id="66879"/>
    <lineage>
        <taxon>Bacteria</taxon>
        <taxon>Bacillati</taxon>
        <taxon>Actinomycetota</taxon>
        <taxon>Actinomycetes</taxon>
        <taxon>Kitasatosporales</taxon>
        <taxon>Streptomycetaceae</taxon>
        <taxon>Streptomyces</taxon>
    </lineage>
</organism>
<evidence type="ECO:0008006" key="3">
    <source>
        <dbReference type="Google" id="ProtNLM"/>
    </source>
</evidence>
<name>A0ABP5VQ22_9ACTN</name>
<gene>
    <name evidence="1" type="ORF">GCM10010255_49770</name>
</gene>
<evidence type="ECO:0000313" key="1">
    <source>
        <dbReference type="EMBL" id="GAA2408159.1"/>
    </source>
</evidence>
<sequence length="362" mass="38504">MNYFQEGRNMTTVMATTEASVFVDWTSREGTVKAVGKLGGRTATVVGPSGGINEVNTNGEYPYFADPSVFTPPLPASDTVGLVSKPDDSQFTVDFGAPVQDAVFHIGSLASIMTFEDATVTQLSGDQNFKVEHNGNTYEVKGLPKDGAPTDSNGTIRISKPAPFKSVTFKLRLNFSSPGGEEGVYLQIGRTVRFVDWTSREGTVKAVGKLGGRTATVVGPSGGINEVNTNGEYPYFADPSVFTPPLPASDTVGLVSKPDDSQFTVDFGAPVQDAVFHIGSLASIMTFEDATVTQLSGDQNFKVEHNGNTYEVKGLPKDGAPTDSNGTIRISKPAPFKSVTFKLRLNFSSPGGEEGVYLQIGR</sequence>
<accession>A0ABP5VQ22</accession>
<dbReference type="EMBL" id="BAAASE010000006">
    <property type="protein sequence ID" value="GAA2408159.1"/>
    <property type="molecule type" value="Genomic_DNA"/>
</dbReference>
<evidence type="ECO:0000313" key="2">
    <source>
        <dbReference type="Proteomes" id="UP001499986"/>
    </source>
</evidence>
<reference evidence="2" key="1">
    <citation type="journal article" date="2019" name="Int. J. Syst. Evol. Microbiol.">
        <title>The Global Catalogue of Microorganisms (GCM) 10K type strain sequencing project: providing services to taxonomists for standard genome sequencing and annotation.</title>
        <authorList>
            <consortium name="The Broad Institute Genomics Platform"/>
            <consortium name="The Broad Institute Genome Sequencing Center for Infectious Disease"/>
            <person name="Wu L."/>
            <person name="Ma J."/>
        </authorList>
    </citation>
    <scope>NUCLEOTIDE SEQUENCE [LARGE SCALE GENOMIC DNA]</scope>
    <source>
        <strain evidence="2">JCM 4358</strain>
    </source>
</reference>